<reference evidence="7" key="1">
    <citation type="journal article" date="2018" name="Nat. Genet.">
        <title>Extensive intraspecific gene order and gene structural variations between Mo17 and other maize genomes.</title>
        <authorList>
            <person name="Sun S."/>
            <person name="Zhou Y."/>
            <person name="Chen J."/>
            <person name="Shi J."/>
            <person name="Zhao H."/>
            <person name="Zhao H."/>
            <person name="Song W."/>
            <person name="Zhang M."/>
            <person name="Cui Y."/>
            <person name="Dong X."/>
            <person name="Liu H."/>
            <person name="Ma X."/>
            <person name="Jiao Y."/>
            <person name="Wang B."/>
            <person name="Wei X."/>
            <person name="Stein J.C."/>
            <person name="Glaubitz J.C."/>
            <person name="Lu F."/>
            <person name="Yu G."/>
            <person name="Liang C."/>
            <person name="Fengler K."/>
            <person name="Li B."/>
            <person name="Rafalski A."/>
            <person name="Schnable P.S."/>
            <person name="Ware D.H."/>
            <person name="Buckler E.S."/>
            <person name="Lai J."/>
        </authorList>
    </citation>
    <scope>NUCLEOTIDE SEQUENCE [LARGE SCALE GENOMIC DNA]</scope>
    <source>
        <tissue evidence="7">Seedling</tissue>
    </source>
</reference>
<dbReference type="PANTHER" id="PTHR21426:SF17">
    <property type="entry name" value="OS07G0200000 PROTEIN"/>
    <property type="match status" value="1"/>
</dbReference>
<comment type="similarity">
    <text evidence="1">Belongs to the EXO84 family.</text>
</comment>
<dbReference type="SUPFAM" id="SSF74788">
    <property type="entry name" value="Cullin repeat-like"/>
    <property type="match status" value="1"/>
</dbReference>
<proteinExistence type="inferred from homology"/>
<feature type="region of interest" description="Disordered" evidence="5">
    <location>
        <begin position="191"/>
        <end position="214"/>
    </location>
</feature>
<dbReference type="InterPro" id="IPR033961">
    <property type="entry name" value="Exo84"/>
</dbReference>
<evidence type="ECO:0000256" key="3">
    <source>
        <dbReference type="ARBA" id="ARBA00022483"/>
    </source>
</evidence>
<dbReference type="FunFam" id="1.20.58.1220:FF:000001">
    <property type="entry name" value="Exocyst complex component EXO84B"/>
    <property type="match status" value="1"/>
</dbReference>
<keyword evidence="3" id="KW-0268">Exocytosis</keyword>
<comment type="caution">
    <text evidence="7">The sequence shown here is derived from an EMBL/GenBank/DDBJ whole genome shotgun (WGS) entry which is preliminary data.</text>
</comment>
<feature type="coiled-coil region" evidence="4">
    <location>
        <begin position="282"/>
        <end position="309"/>
    </location>
</feature>
<dbReference type="Pfam" id="PF16528">
    <property type="entry name" value="Exo84_C"/>
    <property type="match status" value="1"/>
</dbReference>
<evidence type="ECO:0000256" key="1">
    <source>
        <dbReference type="ARBA" id="ARBA00007210"/>
    </source>
</evidence>
<dbReference type="Pfam" id="PF08700">
    <property type="entry name" value="VPS51_Exo84_N"/>
    <property type="match status" value="1"/>
</dbReference>
<feature type="region of interest" description="Disordered" evidence="5">
    <location>
        <begin position="119"/>
        <end position="138"/>
    </location>
</feature>
<evidence type="ECO:0000256" key="5">
    <source>
        <dbReference type="SAM" id="MobiDB-lite"/>
    </source>
</evidence>
<dbReference type="InterPro" id="IPR042561">
    <property type="entry name" value="Exo84_C_1"/>
</dbReference>
<feature type="domain" description="Exocyst component Exo84 C-terminal" evidence="6">
    <location>
        <begin position="271"/>
        <end position="480"/>
    </location>
</feature>
<sequence length="886" mass="97056">MASAKSSRSRPAGHSGVFPVGSAAAVGSGGGGGDGGVQLTDKLKIFKTDNFDPDAYVQSKCQTMNEKEIRHLCSYLQDLKKASAEEMRRSVYANYAAFISRCIGVQALKKSWASLSLRPKSSKTREEVREKKDEELEKAKLLSPPQPHWFLWPCQLSSPANCSIRDVRGAVAGQKLLICIEWRGICKARGSTGMGEGEGKRQGGPEERTSKEISDLEGELLSIRNLLNTQAALIHGLSEGVQIDSLTSGPEGSAEDDISKVEDQEPSEIQKWSADFPDMLDVLLAERRVDEALDALDEAERVAVDAKRKQTLTAAEVSALKRSISDNRQRLADQLAEAACQSSTRGIELRAAASALKRLGDGPRAHSLLLSAHNQRLQCNMQTIHPSSTSYGGAYTAALAQQVFSVIAQALSDSVDVFGNESCYASELVTWATKQVMSFALLVKRHVLSSCAAAGGLRAAAECVQISLGHCFLLEARGLSVSSVLLKQFKPSLVQALDANLRRIEESTAALAAADNWILTYPLTGIRPLTRSSAANLALQPKLSSSAHRFNSMVQDFFEDIAPLLSLQLGGSSMDGITQIFNSYVNLLISALPGSMDDEANLDGLGNKIVRMAETEEQQLALLANASLLAEELLPRAAMKLSSINQSMDDLHKRGTDKQNRVPEQREWKRKLQRMVDRLRDNFCRQHALELIFTDEGDTHLSAEMYISMDNTVEEPEWVPSPIFQELYVKLNRMASIAAEMFVGRERFATLLMMRLTETVILWLSEDQAFWEEIEQGAKPLGPLGLQQFYLDMQFVIIFGQGRFLSRHVHQVILDVIDRAMAAFSATGMNPDSVLPADDWFMDVSQEVVSMISGRGRVANGDREVNSPTASVSAHSISSFKSHGSS</sequence>
<dbReference type="Gene3D" id="1.20.58.1220">
    <property type="entry name" value="Exo84p, C-terminal helical domain"/>
    <property type="match status" value="1"/>
</dbReference>
<dbReference type="EMBL" id="NCVQ01000003">
    <property type="protein sequence ID" value="PWZ36687.1"/>
    <property type="molecule type" value="Genomic_DNA"/>
</dbReference>
<feature type="compositionally biased region" description="Basic and acidic residues" evidence="5">
    <location>
        <begin position="197"/>
        <end position="214"/>
    </location>
</feature>
<keyword evidence="4" id="KW-0175">Coiled coil</keyword>
<dbReference type="PANTHER" id="PTHR21426">
    <property type="entry name" value="EXOCYST COMPLEX COMPONENT 8"/>
    <property type="match status" value="1"/>
</dbReference>
<name>A0A3L6FPD0_MAIZE</name>
<dbReference type="Proteomes" id="UP000251960">
    <property type="component" value="Chromosome 2"/>
</dbReference>
<accession>A0A3L6FPD0</accession>
<feature type="compositionally biased region" description="Basic and acidic residues" evidence="5">
    <location>
        <begin position="123"/>
        <end position="138"/>
    </location>
</feature>
<dbReference type="InterPro" id="IPR016159">
    <property type="entry name" value="Cullin_repeat-like_dom_sf"/>
</dbReference>
<organism evidence="7">
    <name type="scientific">Zea mays</name>
    <name type="common">Maize</name>
    <dbReference type="NCBI Taxonomy" id="4577"/>
    <lineage>
        <taxon>Eukaryota</taxon>
        <taxon>Viridiplantae</taxon>
        <taxon>Streptophyta</taxon>
        <taxon>Embryophyta</taxon>
        <taxon>Tracheophyta</taxon>
        <taxon>Spermatophyta</taxon>
        <taxon>Magnoliopsida</taxon>
        <taxon>Liliopsida</taxon>
        <taxon>Poales</taxon>
        <taxon>Poaceae</taxon>
        <taxon>PACMAD clade</taxon>
        <taxon>Panicoideae</taxon>
        <taxon>Andropogonodae</taxon>
        <taxon>Andropogoneae</taxon>
        <taxon>Tripsacinae</taxon>
        <taxon>Zea</taxon>
    </lineage>
</organism>
<dbReference type="GO" id="GO:0000145">
    <property type="term" value="C:exocyst"/>
    <property type="evidence" value="ECO:0007669"/>
    <property type="project" value="InterPro"/>
</dbReference>
<dbReference type="GO" id="GO:0006887">
    <property type="term" value="P:exocytosis"/>
    <property type="evidence" value="ECO:0007669"/>
    <property type="project" value="UniProtKB-KW"/>
</dbReference>
<dbReference type="Gene3D" id="1.20.58.1210">
    <property type="entry name" value="Exo84p, N-terminal helical domain"/>
    <property type="match status" value="1"/>
</dbReference>
<protein>
    <submittedName>
        <fullName evidence="7">Exocyst complex component EXO84B</fullName>
    </submittedName>
</protein>
<feature type="region of interest" description="Disordered" evidence="5">
    <location>
        <begin position="244"/>
        <end position="267"/>
    </location>
</feature>
<evidence type="ECO:0000313" key="7">
    <source>
        <dbReference type="EMBL" id="PWZ36687.1"/>
    </source>
</evidence>
<dbReference type="InterPro" id="IPR042560">
    <property type="entry name" value="Exo84_C_2"/>
</dbReference>
<dbReference type="InterPro" id="IPR032403">
    <property type="entry name" value="Exo84_C"/>
</dbReference>
<keyword evidence="2" id="KW-0813">Transport</keyword>
<evidence type="ECO:0000259" key="6">
    <source>
        <dbReference type="Pfam" id="PF16528"/>
    </source>
</evidence>
<evidence type="ECO:0000256" key="4">
    <source>
        <dbReference type="SAM" id="Coils"/>
    </source>
</evidence>
<dbReference type="ExpressionAtlas" id="A0A3L6FPD0">
    <property type="expression patterns" value="baseline and differential"/>
</dbReference>
<dbReference type="AlphaFoldDB" id="A0A3L6FPD0"/>
<evidence type="ECO:0000256" key="2">
    <source>
        <dbReference type="ARBA" id="ARBA00022448"/>
    </source>
</evidence>
<gene>
    <name evidence="7" type="primary">EXO84B_4</name>
    <name evidence="7" type="ORF">Zm00014a_008101</name>
</gene>
<dbReference type="FunFam" id="1.20.58.1210:FF:000002">
    <property type="entry name" value="Exocyst complex component EXO84B"/>
    <property type="match status" value="1"/>
</dbReference>